<keyword evidence="3" id="KW-0238">DNA-binding</keyword>
<dbReference type="EMBL" id="JBEAFC010000013">
    <property type="protein sequence ID" value="KAL1534067.1"/>
    <property type="molecule type" value="Genomic_DNA"/>
</dbReference>
<evidence type="ECO:0000256" key="4">
    <source>
        <dbReference type="ARBA" id="ARBA00023163"/>
    </source>
</evidence>
<dbReference type="InterPro" id="IPR050655">
    <property type="entry name" value="Plant_B3_domain"/>
</dbReference>
<reference evidence="7 8" key="1">
    <citation type="submission" date="2024-06" db="EMBL/GenBank/DDBJ databases">
        <title>A chromosome level genome sequence of Diviner's sage (Salvia divinorum).</title>
        <authorList>
            <person name="Ford S.A."/>
            <person name="Ro D.-K."/>
            <person name="Ness R.W."/>
            <person name="Phillips M.A."/>
        </authorList>
    </citation>
    <scope>NUCLEOTIDE SEQUENCE [LARGE SCALE GENOMIC DNA]</scope>
    <source>
        <strain evidence="7">SAF-2024a</strain>
        <tissue evidence="7">Leaf</tissue>
    </source>
</reference>
<gene>
    <name evidence="7" type="ORF">AAHA92_31468</name>
</gene>
<comment type="subcellular location">
    <subcellularLocation>
        <location evidence="1">Nucleus</location>
    </subcellularLocation>
</comment>
<proteinExistence type="predicted"/>
<feature type="domain" description="TF-B3" evidence="6">
    <location>
        <begin position="213"/>
        <end position="248"/>
    </location>
</feature>
<dbReference type="Gene3D" id="2.40.330.10">
    <property type="entry name" value="DNA-binding pseudobarrel domain"/>
    <property type="match status" value="2"/>
</dbReference>
<keyword evidence="2" id="KW-0805">Transcription regulation</keyword>
<keyword evidence="4" id="KW-0804">Transcription</keyword>
<organism evidence="7 8">
    <name type="scientific">Salvia divinorum</name>
    <name type="common">Maria pastora</name>
    <name type="synonym">Diviner's sage</name>
    <dbReference type="NCBI Taxonomy" id="28513"/>
    <lineage>
        <taxon>Eukaryota</taxon>
        <taxon>Viridiplantae</taxon>
        <taxon>Streptophyta</taxon>
        <taxon>Embryophyta</taxon>
        <taxon>Tracheophyta</taxon>
        <taxon>Spermatophyta</taxon>
        <taxon>Magnoliopsida</taxon>
        <taxon>eudicotyledons</taxon>
        <taxon>Gunneridae</taxon>
        <taxon>Pentapetalae</taxon>
        <taxon>asterids</taxon>
        <taxon>lamiids</taxon>
        <taxon>Lamiales</taxon>
        <taxon>Lamiaceae</taxon>
        <taxon>Nepetoideae</taxon>
        <taxon>Mentheae</taxon>
        <taxon>Salviinae</taxon>
        <taxon>Salvia</taxon>
        <taxon>Salvia subgen. Calosphace</taxon>
    </lineage>
</organism>
<evidence type="ECO:0000256" key="2">
    <source>
        <dbReference type="ARBA" id="ARBA00023015"/>
    </source>
</evidence>
<dbReference type="CDD" id="cd10017">
    <property type="entry name" value="B3_DNA"/>
    <property type="match status" value="2"/>
</dbReference>
<comment type="caution">
    <text evidence="7">The sequence shown here is derived from an EMBL/GenBank/DDBJ whole genome shotgun (WGS) entry which is preliminary data.</text>
</comment>
<protein>
    <submittedName>
        <fullName evidence="7">B3 domain-containing protein</fullName>
    </submittedName>
</protein>
<evidence type="ECO:0000256" key="1">
    <source>
        <dbReference type="ARBA" id="ARBA00004123"/>
    </source>
</evidence>
<evidence type="ECO:0000256" key="5">
    <source>
        <dbReference type="ARBA" id="ARBA00023242"/>
    </source>
</evidence>
<dbReference type="AlphaFoldDB" id="A0ABD1FQG6"/>
<dbReference type="InterPro" id="IPR003340">
    <property type="entry name" value="B3_DNA-bd"/>
</dbReference>
<name>A0ABD1FQG6_SALDI</name>
<sequence>MAVSPIFTTFPGPDTPVFCKVLRDENFFVRLNIPSEWIDLHGADLPTMCVLQMPLRRCWSVGVRVIRGQRFFEVDWDVFVTGNNIERSDTLLFFYRGGGAFNVMRFSDNGIMPSRDREVAEYFHEVLYRTPDSQSDESEGGPPFDYARPMPILPSFTLVLQATDLERGPDLPVIWWKTQVADENFVSPVTLLASHVSYCIYVLIQDETVRVYSGWQRFVRKNNLGVGDTCKFELLPTSTTIFNVSFHR</sequence>
<evidence type="ECO:0000256" key="3">
    <source>
        <dbReference type="ARBA" id="ARBA00023125"/>
    </source>
</evidence>
<dbReference type="PANTHER" id="PTHR31920:SF132">
    <property type="entry name" value="TF-B3 DOMAIN-CONTAINING PROTEIN"/>
    <property type="match status" value="1"/>
</dbReference>
<dbReference type="PROSITE" id="PS50863">
    <property type="entry name" value="B3"/>
    <property type="match status" value="2"/>
</dbReference>
<dbReference type="PANTHER" id="PTHR31920">
    <property type="entry name" value="B3 DOMAIN-CONTAINING"/>
    <property type="match status" value="1"/>
</dbReference>
<dbReference type="GO" id="GO:0003677">
    <property type="term" value="F:DNA binding"/>
    <property type="evidence" value="ECO:0007669"/>
    <property type="project" value="UniProtKB-KW"/>
</dbReference>
<dbReference type="InterPro" id="IPR015300">
    <property type="entry name" value="DNA-bd_pseudobarrel_sf"/>
</dbReference>
<dbReference type="Proteomes" id="UP001567538">
    <property type="component" value="Unassembled WGS sequence"/>
</dbReference>
<keyword evidence="8" id="KW-1185">Reference proteome</keyword>
<feature type="domain" description="TF-B3" evidence="6">
    <location>
        <begin position="30"/>
        <end position="109"/>
    </location>
</feature>
<dbReference type="GO" id="GO:0005634">
    <property type="term" value="C:nucleus"/>
    <property type="evidence" value="ECO:0007669"/>
    <property type="project" value="UniProtKB-SubCell"/>
</dbReference>
<accession>A0ABD1FQG6</accession>
<keyword evidence="5" id="KW-0539">Nucleus</keyword>
<evidence type="ECO:0000313" key="8">
    <source>
        <dbReference type="Proteomes" id="UP001567538"/>
    </source>
</evidence>
<evidence type="ECO:0000313" key="7">
    <source>
        <dbReference type="EMBL" id="KAL1534067.1"/>
    </source>
</evidence>
<evidence type="ECO:0000259" key="6">
    <source>
        <dbReference type="PROSITE" id="PS50863"/>
    </source>
</evidence>
<dbReference type="SMART" id="SM01019">
    <property type="entry name" value="B3"/>
    <property type="match status" value="2"/>
</dbReference>
<dbReference type="SUPFAM" id="SSF101936">
    <property type="entry name" value="DNA-binding pseudobarrel domain"/>
    <property type="match status" value="2"/>
</dbReference>